<name>A0A699ZZ88_HAELA</name>
<comment type="caution">
    <text evidence="3">The sequence shown here is derived from an EMBL/GenBank/DDBJ whole genome shotgun (WGS) entry which is preliminary data.</text>
</comment>
<accession>A0A699ZZ88</accession>
<dbReference type="PROSITE" id="PS50053">
    <property type="entry name" value="UBIQUITIN_2"/>
    <property type="match status" value="1"/>
</dbReference>
<dbReference type="InterPro" id="IPR000626">
    <property type="entry name" value="Ubiquitin-like_dom"/>
</dbReference>
<dbReference type="SMART" id="SM00213">
    <property type="entry name" value="UBQ"/>
    <property type="match status" value="1"/>
</dbReference>
<keyword evidence="1" id="KW-1017">Isopeptide bond</keyword>
<dbReference type="GO" id="GO:0005840">
    <property type="term" value="C:ribosome"/>
    <property type="evidence" value="ECO:0007669"/>
    <property type="project" value="UniProtKB-KW"/>
</dbReference>
<protein>
    <submittedName>
        <fullName evidence="3">60S ribosomal protein L40</fullName>
    </submittedName>
</protein>
<sequence length="258" mass="27511">MPCTMLLPALEDRVADGTPAVDLCLRRNNHQQEEHVDRALFNIVTGSAEAMKRLHFSSTAVPGMASAGGAVVLIPGMTSALLLAHEDGSLSMPPKHSVDAPTSLAEQLTVVAVCVRADIPVRVLCWTSLQQALVGCFATTHQPQPQARPAVGARPAVMAKVEAAPQAKRARTEDVPTGPVPWSLVVQIQTGKTIQVTDLNGASLVADVIQAIDDTEGILADIQRLVFAGRRLEHDRTLADYGLKDGDTVHLIFNLRGD</sequence>
<evidence type="ECO:0000313" key="3">
    <source>
        <dbReference type="EMBL" id="GFH23748.1"/>
    </source>
</evidence>
<dbReference type="InterPro" id="IPR029071">
    <property type="entry name" value="Ubiquitin-like_domsf"/>
</dbReference>
<dbReference type="EMBL" id="BLLF01002353">
    <property type="protein sequence ID" value="GFH23748.1"/>
    <property type="molecule type" value="Genomic_DNA"/>
</dbReference>
<dbReference type="AlphaFoldDB" id="A0A699ZZ88"/>
<dbReference type="Gene3D" id="3.10.20.90">
    <property type="entry name" value="Phosphatidylinositol 3-kinase Catalytic Subunit, Chain A, domain 1"/>
    <property type="match status" value="1"/>
</dbReference>
<evidence type="ECO:0000313" key="4">
    <source>
        <dbReference type="Proteomes" id="UP000485058"/>
    </source>
</evidence>
<organism evidence="3 4">
    <name type="scientific">Haematococcus lacustris</name>
    <name type="common">Green alga</name>
    <name type="synonym">Haematococcus pluvialis</name>
    <dbReference type="NCBI Taxonomy" id="44745"/>
    <lineage>
        <taxon>Eukaryota</taxon>
        <taxon>Viridiplantae</taxon>
        <taxon>Chlorophyta</taxon>
        <taxon>core chlorophytes</taxon>
        <taxon>Chlorophyceae</taxon>
        <taxon>CS clade</taxon>
        <taxon>Chlamydomonadales</taxon>
        <taxon>Haematococcaceae</taxon>
        <taxon>Haematococcus</taxon>
    </lineage>
</organism>
<dbReference type="InterPro" id="IPR019956">
    <property type="entry name" value="Ubiquitin_dom"/>
</dbReference>
<dbReference type="PANTHER" id="PTHR10666">
    <property type="entry name" value="UBIQUITIN"/>
    <property type="match status" value="1"/>
</dbReference>
<dbReference type="Pfam" id="PF00240">
    <property type="entry name" value="ubiquitin"/>
    <property type="match status" value="1"/>
</dbReference>
<gene>
    <name evidence="3" type="ORF">HaLaN_21411</name>
</gene>
<feature type="non-terminal residue" evidence="3">
    <location>
        <position position="1"/>
    </location>
</feature>
<dbReference type="GO" id="GO:0003729">
    <property type="term" value="F:mRNA binding"/>
    <property type="evidence" value="ECO:0007669"/>
    <property type="project" value="UniProtKB-ARBA"/>
</dbReference>
<reference evidence="3 4" key="1">
    <citation type="submission" date="2020-02" db="EMBL/GenBank/DDBJ databases">
        <title>Draft genome sequence of Haematococcus lacustris strain NIES-144.</title>
        <authorList>
            <person name="Morimoto D."/>
            <person name="Nakagawa S."/>
            <person name="Yoshida T."/>
            <person name="Sawayama S."/>
        </authorList>
    </citation>
    <scope>NUCLEOTIDE SEQUENCE [LARGE SCALE GENOMIC DNA]</scope>
    <source>
        <strain evidence="3 4">NIES-144</strain>
    </source>
</reference>
<dbReference type="Proteomes" id="UP000485058">
    <property type="component" value="Unassembled WGS sequence"/>
</dbReference>
<keyword evidence="4" id="KW-1185">Reference proteome</keyword>
<proteinExistence type="predicted"/>
<keyword evidence="3" id="KW-0687">Ribonucleoprotein</keyword>
<dbReference type="PRINTS" id="PR00348">
    <property type="entry name" value="UBIQUITIN"/>
</dbReference>
<evidence type="ECO:0000259" key="2">
    <source>
        <dbReference type="PROSITE" id="PS50053"/>
    </source>
</evidence>
<dbReference type="SUPFAM" id="SSF54236">
    <property type="entry name" value="Ubiquitin-like"/>
    <property type="match status" value="1"/>
</dbReference>
<evidence type="ECO:0000256" key="1">
    <source>
        <dbReference type="ARBA" id="ARBA00022499"/>
    </source>
</evidence>
<keyword evidence="3" id="KW-0689">Ribosomal protein</keyword>
<dbReference type="InterPro" id="IPR050158">
    <property type="entry name" value="Ubiquitin_ubiquitin-like"/>
</dbReference>
<feature type="domain" description="Ubiquitin-like" evidence="2">
    <location>
        <begin position="182"/>
        <end position="258"/>
    </location>
</feature>